<dbReference type="Pfam" id="PF03372">
    <property type="entry name" value="Exo_endo_phos"/>
    <property type="match status" value="1"/>
</dbReference>
<gene>
    <name evidence="2" type="ORF">E4K64_24650</name>
</gene>
<dbReference type="InterPro" id="IPR005135">
    <property type="entry name" value="Endo/exonuclease/phosphatase"/>
</dbReference>
<dbReference type="GO" id="GO:0006506">
    <property type="term" value="P:GPI anchor biosynthetic process"/>
    <property type="evidence" value="ECO:0007669"/>
    <property type="project" value="TreeGrafter"/>
</dbReference>
<protein>
    <submittedName>
        <fullName evidence="2">Endonuclease</fullName>
    </submittedName>
</protein>
<dbReference type="PANTHER" id="PTHR14859">
    <property type="entry name" value="CALCOFLUOR WHITE HYPERSENSITIVE PROTEIN PRECURSOR"/>
    <property type="match status" value="1"/>
</dbReference>
<accession>A0A4Y9NVE2</accession>
<comment type="caution">
    <text evidence="2">The sequence shown here is derived from an EMBL/GenBank/DDBJ whole genome shotgun (WGS) entry which is preliminary data.</text>
</comment>
<sequence length="236" mass="26625">MRFMTWNVHGTFNLNPKFDLEGVCSILRKWSPDVVALQEVDSRSRSDDPFAKLASVVGDHRVHAKSIVTEDGEYGQMLLSRFPFSAVPEIVDVSYREREPRRAIATSLLTPAGDVRVVATHLGLSIHERYAQAQALVNLVKPARTVVLGDFNDWFWVKSVRRVLAQVCPNRTRLRTFPSRLPLMRLDRIYATSDSPIRKVWTDEAARAFSDHLPVIAEIELKGLPGPMEKLCSSTA</sequence>
<dbReference type="Proteomes" id="UP000297700">
    <property type="component" value="Unassembled WGS sequence"/>
</dbReference>
<evidence type="ECO:0000259" key="1">
    <source>
        <dbReference type="Pfam" id="PF03372"/>
    </source>
</evidence>
<keyword evidence="2" id="KW-0255">Endonuclease</keyword>
<reference evidence="2 3" key="1">
    <citation type="submission" date="2019-03" db="EMBL/GenBank/DDBJ databases">
        <title>Bradyrhizobium strains diversity.</title>
        <authorList>
            <person name="Urquiaga M.C.O."/>
            <person name="Hungria M."/>
            <person name="Delamuta J.R.M."/>
            <person name="Klepa M.S."/>
        </authorList>
    </citation>
    <scope>NUCLEOTIDE SEQUENCE [LARGE SCALE GENOMIC DNA]</scope>
    <source>
        <strain evidence="2 3">CNPSo 3426</strain>
    </source>
</reference>
<keyword evidence="2" id="KW-0540">Nuclease</keyword>
<dbReference type="RefSeq" id="WP_135165818.1">
    <property type="nucleotide sequence ID" value="NZ_SPQS01000015.1"/>
</dbReference>
<dbReference type="EMBL" id="SPQS01000015">
    <property type="protein sequence ID" value="TFV72009.1"/>
    <property type="molecule type" value="Genomic_DNA"/>
</dbReference>
<dbReference type="InterPro" id="IPR051916">
    <property type="entry name" value="GPI-anchor_lipid_remodeler"/>
</dbReference>
<dbReference type="PANTHER" id="PTHR14859:SF15">
    <property type="entry name" value="ENDONUCLEASE_EXONUCLEASE_PHOSPHATASE DOMAIN-CONTAINING PROTEIN"/>
    <property type="match status" value="1"/>
</dbReference>
<dbReference type="InterPro" id="IPR036691">
    <property type="entry name" value="Endo/exonu/phosph_ase_sf"/>
</dbReference>
<keyword evidence="2" id="KW-0378">Hydrolase</keyword>
<organism evidence="2 3">
    <name type="scientific">Bradyrhizobium frederickii</name>
    <dbReference type="NCBI Taxonomy" id="2560054"/>
    <lineage>
        <taxon>Bacteria</taxon>
        <taxon>Pseudomonadati</taxon>
        <taxon>Pseudomonadota</taxon>
        <taxon>Alphaproteobacteria</taxon>
        <taxon>Hyphomicrobiales</taxon>
        <taxon>Nitrobacteraceae</taxon>
        <taxon>Bradyrhizobium</taxon>
    </lineage>
</organism>
<dbReference type="GO" id="GO:0004519">
    <property type="term" value="F:endonuclease activity"/>
    <property type="evidence" value="ECO:0007669"/>
    <property type="project" value="UniProtKB-KW"/>
</dbReference>
<evidence type="ECO:0000313" key="3">
    <source>
        <dbReference type="Proteomes" id="UP000297700"/>
    </source>
</evidence>
<name>A0A4Y9NVE2_9BRAD</name>
<feature type="domain" description="Endonuclease/exonuclease/phosphatase" evidence="1">
    <location>
        <begin position="4"/>
        <end position="212"/>
    </location>
</feature>
<dbReference type="Gene3D" id="3.60.10.10">
    <property type="entry name" value="Endonuclease/exonuclease/phosphatase"/>
    <property type="match status" value="1"/>
</dbReference>
<dbReference type="GO" id="GO:0016020">
    <property type="term" value="C:membrane"/>
    <property type="evidence" value="ECO:0007669"/>
    <property type="project" value="GOC"/>
</dbReference>
<dbReference type="SUPFAM" id="SSF56219">
    <property type="entry name" value="DNase I-like"/>
    <property type="match status" value="1"/>
</dbReference>
<evidence type="ECO:0000313" key="2">
    <source>
        <dbReference type="EMBL" id="TFV72009.1"/>
    </source>
</evidence>
<proteinExistence type="predicted"/>
<dbReference type="AlphaFoldDB" id="A0A4Y9NVE2"/>